<sequence length="405" mass="42177">MEGDATAFPVAIRRIVDPAAEADGLRSAHGAPTAVWRHGDDALTGFGTAARLVFRGPDRVRDAAERWRRLVADAVVDSQVPGAAPIAFGAFAFADGSAADSVLLVPRAVLVERGGRAHVVETPVLHPGGPRTEPPAAAAFPPEAYERAVAAAVERIRAGDLEKVVLARDLVLESPGFRLEDALDVLAQRYRGAWIFAVDGVFGASPETLATVRGGLATSRVLAGTAARSDDPTADDASREALLGSPKNRFEHALAVDSLLLTLGGITTDLTIGRPFALGLPNVWHLATDATAEVAEGVGALDLVALLHPTAAVAGAPRAAALAAIAELEPFDRRRYAGPVGWIDGRGDGEWAIALRSAEVEGPDRVRAFAGAGVVAASDAHQELEETGWKFQPIQEALAAVATSR</sequence>
<accession>A0A4R7FPH2</accession>
<dbReference type="GO" id="GO:0008909">
    <property type="term" value="F:isochorismate synthase activity"/>
    <property type="evidence" value="ECO:0007669"/>
    <property type="project" value="UniProtKB-EC"/>
</dbReference>
<name>A0A4R7FPH2_9MICO</name>
<protein>
    <recommendedName>
        <fullName evidence="3">isochorismate synthase</fullName>
        <ecNumber evidence="3">5.4.4.2</ecNumber>
    </recommendedName>
    <alternativeName>
        <fullName evidence="5">Isochorismate mutase</fullName>
    </alternativeName>
</protein>
<feature type="domain" description="Chorismate-utilising enzyme C-terminal" evidence="6">
    <location>
        <begin position="143"/>
        <end position="389"/>
    </location>
</feature>
<evidence type="ECO:0000256" key="4">
    <source>
        <dbReference type="ARBA" id="ARBA00023235"/>
    </source>
</evidence>
<evidence type="ECO:0000259" key="6">
    <source>
        <dbReference type="Pfam" id="PF00425"/>
    </source>
</evidence>
<dbReference type="Gene3D" id="3.60.120.10">
    <property type="entry name" value="Anthranilate synthase"/>
    <property type="match status" value="1"/>
</dbReference>
<proteinExistence type="inferred from homology"/>
<dbReference type="NCBIfam" id="TIGR00543">
    <property type="entry name" value="isochor_syn"/>
    <property type="match status" value="1"/>
</dbReference>
<evidence type="ECO:0000313" key="7">
    <source>
        <dbReference type="EMBL" id="TDS79642.1"/>
    </source>
</evidence>
<keyword evidence="8" id="KW-1185">Reference proteome</keyword>
<dbReference type="InterPro" id="IPR005801">
    <property type="entry name" value="ADC_synthase"/>
</dbReference>
<evidence type="ECO:0000256" key="2">
    <source>
        <dbReference type="ARBA" id="ARBA00005297"/>
    </source>
</evidence>
<evidence type="ECO:0000313" key="8">
    <source>
        <dbReference type="Proteomes" id="UP000295344"/>
    </source>
</evidence>
<dbReference type="PANTHER" id="PTHR42839">
    <property type="entry name" value="ISOCHORISMATE SYNTHASE ENTC"/>
    <property type="match status" value="1"/>
</dbReference>
<evidence type="ECO:0000256" key="3">
    <source>
        <dbReference type="ARBA" id="ARBA00012824"/>
    </source>
</evidence>
<reference evidence="7 8" key="1">
    <citation type="submission" date="2019-03" db="EMBL/GenBank/DDBJ databases">
        <title>Genomic Encyclopedia of Archaeal and Bacterial Type Strains, Phase II (KMG-II): from individual species to whole genera.</title>
        <authorList>
            <person name="Goeker M."/>
        </authorList>
    </citation>
    <scope>NUCLEOTIDE SEQUENCE [LARGE SCALE GENOMIC DNA]</scope>
    <source>
        <strain evidence="7 8">DSM 24782</strain>
    </source>
</reference>
<comment type="similarity">
    <text evidence="2">Belongs to the isochorismate synthase family.</text>
</comment>
<dbReference type="InterPro" id="IPR015890">
    <property type="entry name" value="Chorismate_C"/>
</dbReference>
<gene>
    <name evidence="7" type="ORF">CLV52_0177</name>
</gene>
<comment type="catalytic activity">
    <reaction evidence="1">
        <text>chorismate = isochorismate</text>
        <dbReference type="Rhea" id="RHEA:18985"/>
        <dbReference type="ChEBI" id="CHEBI:29748"/>
        <dbReference type="ChEBI" id="CHEBI:29780"/>
        <dbReference type="EC" id="5.4.4.2"/>
    </reaction>
</comment>
<dbReference type="Pfam" id="PF00425">
    <property type="entry name" value="Chorismate_bind"/>
    <property type="match status" value="1"/>
</dbReference>
<evidence type="ECO:0000256" key="5">
    <source>
        <dbReference type="ARBA" id="ARBA00041564"/>
    </source>
</evidence>
<dbReference type="AlphaFoldDB" id="A0A4R7FPH2"/>
<organism evidence="7 8">
    <name type="scientific">Amnibacterium kyonggiense</name>
    <dbReference type="NCBI Taxonomy" id="595671"/>
    <lineage>
        <taxon>Bacteria</taxon>
        <taxon>Bacillati</taxon>
        <taxon>Actinomycetota</taxon>
        <taxon>Actinomycetes</taxon>
        <taxon>Micrococcales</taxon>
        <taxon>Microbacteriaceae</taxon>
        <taxon>Amnibacterium</taxon>
    </lineage>
</organism>
<comment type="caution">
    <text evidence="7">The sequence shown here is derived from an EMBL/GenBank/DDBJ whole genome shotgun (WGS) entry which is preliminary data.</text>
</comment>
<dbReference type="EC" id="5.4.4.2" evidence="3"/>
<dbReference type="Proteomes" id="UP000295344">
    <property type="component" value="Unassembled WGS sequence"/>
</dbReference>
<keyword evidence="4" id="KW-0413">Isomerase</keyword>
<dbReference type="EMBL" id="SOAM01000001">
    <property type="protein sequence ID" value="TDS79642.1"/>
    <property type="molecule type" value="Genomic_DNA"/>
</dbReference>
<dbReference type="PANTHER" id="PTHR42839:SF2">
    <property type="entry name" value="ISOCHORISMATE SYNTHASE ENTC"/>
    <property type="match status" value="1"/>
</dbReference>
<evidence type="ECO:0000256" key="1">
    <source>
        <dbReference type="ARBA" id="ARBA00000799"/>
    </source>
</evidence>
<dbReference type="InterPro" id="IPR004561">
    <property type="entry name" value="IsoChor_synthase"/>
</dbReference>
<dbReference type="SUPFAM" id="SSF56322">
    <property type="entry name" value="ADC synthase"/>
    <property type="match status" value="1"/>
</dbReference>